<dbReference type="InterPro" id="IPR002048">
    <property type="entry name" value="EF_hand_dom"/>
</dbReference>
<reference evidence="4 5" key="1">
    <citation type="submission" date="2020-02" db="EMBL/GenBank/DDBJ databases">
        <title>Draft genome sequence of Haematococcus lacustris strain NIES-144.</title>
        <authorList>
            <person name="Morimoto D."/>
            <person name="Nakagawa S."/>
            <person name="Yoshida T."/>
            <person name="Sawayama S."/>
        </authorList>
    </citation>
    <scope>NUCLEOTIDE SEQUENCE [LARGE SCALE GENOMIC DNA]</scope>
    <source>
        <strain evidence="4 5">NIES-144</strain>
    </source>
</reference>
<dbReference type="AlphaFoldDB" id="A0A699YVV9"/>
<accession>A0A699YVV9</accession>
<keyword evidence="5" id="KW-1185">Reference proteome</keyword>
<feature type="non-terminal residue" evidence="4">
    <location>
        <position position="545"/>
    </location>
</feature>
<feature type="compositionally biased region" description="Polar residues" evidence="2">
    <location>
        <begin position="532"/>
        <end position="545"/>
    </location>
</feature>
<dbReference type="GO" id="GO:0005509">
    <property type="term" value="F:calcium ion binding"/>
    <property type="evidence" value="ECO:0007669"/>
    <property type="project" value="InterPro"/>
</dbReference>
<gene>
    <name evidence="4" type="ORF">HaLaN_09636</name>
</gene>
<proteinExistence type="predicted"/>
<evidence type="ECO:0000256" key="1">
    <source>
        <dbReference type="ARBA" id="ARBA00022837"/>
    </source>
</evidence>
<dbReference type="SUPFAM" id="SSF47473">
    <property type="entry name" value="EF-hand"/>
    <property type="match status" value="1"/>
</dbReference>
<feature type="domain" description="EF-hand" evidence="3">
    <location>
        <begin position="230"/>
        <end position="265"/>
    </location>
</feature>
<feature type="region of interest" description="Disordered" evidence="2">
    <location>
        <begin position="499"/>
        <end position="545"/>
    </location>
</feature>
<evidence type="ECO:0000259" key="3">
    <source>
        <dbReference type="PROSITE" id="PS50222"/>
    </source>
</evidence>
<dbReference type="PROSITE" id="PS50222">
    <property type="entry name" value="EF_HAND_2"/>
    <property type="match status" value="1"/>
</dbReference>
<keyword evidence="1" id="KW-0106">Calcium</keyword>
<dbReference type="Gene3D" id="1.10.238.10">
    <property type="entry name" value="EF-hand"/>
    <property type="match status" value="1"/>
</dbReference>
<dbReference type="Proteomes" id="UP000485058">
    <property type="component" value="Unassembled WGS sequence"/>
</dbReference>
<comment type="caution">
    <text evidence="4">The sequence shown here is derived from an EMBL/GenBank/DDBJ whole genome shotgun (WGS) entry which is preliminary data.</text>
</comment>
<dbReference type="InterPro" id="IPR018247">
    <property type="entry name" value="EF_Hand_1_Ca_BS"/>
</dbReference>
<protein>
    <recommendedName>
        <fullName evidence="3">EF-hand domain-containing protein</fullName>
    </recommendedName>
</protein>
<dbReference type="EMBL" id="BLLF01000642">
    <property type="protein sequence ID" value="GFH13701.1"/>
    <property type="molecule type" value="Genomic_DNA"/>
</dbReference>
<evidence type="ECO:0000313" key="5">
    <source>
        <dbReference type="Proteomes" id="UP000485058"/>
    </source>
</evidence>
<feature type="region of interest" description="Disordered" evidence="2">
    <location>
        <begin position="377"/>
        <end position="403"/>
    </location>
</feature>
<feature type="non-terminal residue" evidence="4">
    <location>
        <position position="1"/>
    </location>
</feature>
<evidence type="ECO:0000256" key="2">
    <source>
        <dbReference type="SAM" id="MobiDB-lite"/>
    </source>
</evidence>
<name>A0A699YVV9_HAELA</name>
<organism evidence="4 5">
    <name type="scientific">Haematococcus lacustris</name>
    <name type="common">Green alga</name>
    <name type="synonym">Haematococcus pluvialis</name>
    <dbReference type="NCBI Taxonomy" id="44745"/>
    <lineage>
        <taxon>Eukaryota</taxon>
        <taxon>Viridiplantae</taxon>
        <taxon>Chlorophyta</taxon>
        <taxon>core chlorophytes</taxon>
        <taxon>Chlorophyceae</taxon>
        <taxon>CS clade</taxon>
        <taxon>Chlamydomonadales</taxon>
        <taxon>Haematococcaceae</taxon>
        <taxon>Haematococcus</taxon>
    </lineage>
</organism>
<dbReference type="PROSITE" id="PS00018">
    <property type="entry name" value="EF_HAND_1"/>
    <property type="match status" value="1"/>
</dbReference>
<dbReference type="InterPro" id="IPR011992">
    <property type="entry name" value="EF-hand-dom_pair"/>
</dbReference>
<feature type="compositionally biased region" description="Polar residues" evidence="2">
    <location>
        <begin position="507"/>
        <end position="520"/>
    </location>
</feature>
<sequence>APLQPAPQPQRTAVQLCQWGAAPGPVQGTVPQPLLLLDAASGLVFQAPPKLLQARQAQEQAKLAPPLPQHWRPVGSAHYTFSGSQQQEQHMLSVTNQALQQRPPKFDGAALVPALEATPYTRPGRRTGALQAAGPMPYPRLVGRLQPPDNRLLPAPLPALHQLFSVLLGVAAEPYQLQTLFKVHDRSGNGLGLLELQELLHRMPGAGTPVVTSTGVSGWLAGDAVMRPVLGDPECDLLLAALDTDGDGRVTLDELLAGCQRVGAVDEDTGDPVLAAEARTLEVLHAAATKLGSYATLSDFWLQYAHLDKRRLGRISIDAATTLLVKSLPELPAPDVELVLAYLGAASIGRDSDISPDELLLLFHALPMHFTWSAGRSDGYEPEGAPTASHDQRIPGTVPGTAAQPVTSEVGARLLRLGLATSQPQLLDGDPPTTTFVTEARHEGGDEDSVAFVPGFLPPCMRSLSRPSPLQTPYTIYTGANITKQANSDGSVAASRHMQLGHGQGRHPQTWSQGTVSSTPVGPPPQPHYSLSAATHAQHVTRQQQ</sequence>
<evidence type="ECO:0000313" key="4">
    <source>
        <dbReference type="EMBL" id="GFH13701.1"/>
    </source>
</evidence>